<dbReference type="AlphaFoldDB" id="A0A2N5W0Y2"/>
<feature type="region of interest" description="Disordered" evidence="2">
    <location>
        <begin position="80"/>
        <end position="104"/>
    </location>
</feature>
<dbReference type="STRING" id="200324.A0A2N5W0Y2"/>
<reference evidence="4 5" key="1">
    <citation type="submission" date="2017-11" db="EMBL/GenBank/DDBJ databases">
        <title>De novo assembly and phasing of dikaryotic genomes from two isolates of Puccinia coronata f. sp. avenae, the causal agent of oat crown rust.</title>
        <authorList>
            <person name="Miller M.E."/>
            <person name="Zhang Y."/>
            <person name="Omidvar V."/>
            <person name="Sperschneider J."/>
            <person name="Schwessinger B."/>
            <person name="Raley C."/>
            <person name="Palmer J.M."/>
            <person name="Garnica D."/>
            <person name="Upadhyaya N."/>
            <person name="Rathjen J."/>
            <person name="Taylor J.M."/>
            <person name="Park R.F."/>
            <person name="Dodds P.N."/>
            <person name="Hirsch C.D."/>
            <person name="Kianian S.F."/>
            <person name="Figueroa M."/>
        </authorList>
    </citation>
    <scope>NUCLEOTIDE SEQUENCE [LARGE SCALE GENOMIC DNA]</scope>
    <source>
        <strain evidence="4">12NC29</strain>
    </source>
</reference>
<sequence length="609" mass="65339">MNDSSLLTWDPASEEEILSIRRESRLIKSEADHLMKPTCHQTSITPTLKGFGAAGNKPVISLSLIDKLGRTKDGKTMMIESGGQTEEGTPSKPVSGSTTATNTESNMCPTCATAHVGRGPGGNWKASGYDLGLLPFTTSASEQHASQPTNGTISLLSKRSFSTPSVKLDAEYLTQRFQLLARQSGDLAESIISLLAVDADEILITSEPKELNCIDWVGPDTADMVLKQVLNLIKNTGLLLLTAESLHLGASLEVDLDQFLWVETNQENKNAAMMKSLTEQNLNAEALGPICAQLQFAQRLVCGYERAKQALYHMSADLVYATQMMLTSGAAFWMPPVASPAQPLSALPLFTVHQPAASRPTPGRLVKTARRLVLAPEGLSAAVNALAQEAAAQANQEGTNKLAAVKQVVKSGILQSSSSSSTTPFSDNFPPNAIPRRLKSTSFAGASISPYRNTPPSPRHPLHARGIEEEQADLGRSSSNPLHARDGSLDDNPLSRKHAPSLIQHGNEKSESALSQSPTRSKKLAKFLGDDAATSAMPAPKSSSSKPASLSPDYGPDDISSNADHQIRGGTLRGLVIKLTLHKGPAVPFLRVFLITYFTFHIRWEVRLS</sequence>
<feature type="region of interest" description="Disordered" evidence="2">
    <location>
        <begin position="415"/>
        <end position="436"/>
    </location>
</feature>
<organism evidence="4 5">
    <name type="scientific">Puccinia coronata f. sp. avenae</name>
    <dbReference type="NCBI Taxonomy" id="200324"/>
    <lineage>
        <taxon>Eukaryota</taxon>
        <taxon>Fungi</taxon>
        <taxon>Dikarya</taxon>
        <taxon>Basidiomycota</taxon>
        <taxon>Pucciniomycotina</taxon>
        <taxon>Pucciniomycetes</taxon>
        <taxon>Pucciniales</taxon>
        <taxon>Pucciniaceae</taxon>
        <taxon>Puccinia</taxon>
    </lineage>
</organism>
<evidence type="ECO:0000259" key="3">
    <source>
        <dbReference type="PROSITE" id="PS50212"/>
    </source>
</evidence>
<dbReference type="InterPro" id="IPR000651">
    <property type="entry name" value="Ras-like_Gua-exchang_fac_N"/>
</dbReference>
<evidence type="ECO:0000313" key="4">
    <source>
        <dbReference type="EMBL" id="PLW55911.1"/>
    </source>
</evidence>
<feature type="compositionally biased region" description="Low complexity" evidence="2">
    <location>
        <begin position="532"/>
        <end position="552"/>
    </location>
</feature>
<proteinExistence type="predicted"/>
<comment type="caution">
    <text evidence="4">The sequence shown here is derived from an EMBL/GenBank/DDBJ whole genome shotgun (WGS) entry which is preliminary data.</text>
</comment>
<dbReference type="PROSITE" id="PS50212">
    <property type="entry name" value="RASGEF_NTER"/>
    <property type="match status" value="1"/>
</dbReference>
<gene>
    <name evidence="4" type="ORF">PCANC_02212</name>
</gene>
<dbReference type="Gene3D" id="1.20.870.10">
    <property type="entry name" value="Son of sevenless (SoS) protein Chain: S domain 1"/>
    <property type="match status" value="1"/>
</dbReference>
<dbReference type="Proteomes" id="UP000235388">
    <property type="component" value="Unassembled WGS sequence"/>
</dbReference>
<accession>A0A2N5W0Y2</accession>
<name>A0A2N5W0Y2_9BASI</name>
<feature type="compositionally biased region" description="Polar residues" evidence="2">
    <location>
        <begin position="82"/>
        <end position="104"/>
    </location>
</feature>
<keyword evidence="1" id="KW-0344">Guanine-nucleotide releasing factor</keyword>
<dbReference type="OrthoDB" id="546434at2759"/>
<evidence type="ECO:0000313" key="5">
    <source>
        <dbReference type="Proteomes" id="UP000235388"/>
    </source>
</evidence>
<dbReference type="EMBL" id="PGCJ01000027">
    <property type="protein sequence ID" value="PLW55911.1"/>
    <property type="molecule type" value="Genomic_DNA"/>
</dbReference>
<feature type="region of interest" description="Disordered" evidence="2">
    <location>
        <begin position="471"/>
        <end position="565"/>
    </location>
</feature>
<evidence type="ECO:0000256" key="1">
    <source>
        <dbReference type="PROSITE-ProRule" id="PRU00135"/>
    </source>
</evidence>
<keyword evidence="5" id="KW-1185">Reference proteome</keyword>
<dbReference type="GO" id="GO:0005085">
    <property type="term" value="F:guanyl-nucleotide exchange factor activity"/>
    <property type="evidence" value="ECO:0007669"/>
    <property type="project" value="UniProtKB-KW"/>
</dbReference>
<evidence type="ECO:0000256" key="2">
    <source>
        <dbReference type="SAM" id="MobiDB-lite"/>
    </source>
</evidence>
<feature type="domain" description="N-terminal Ras-GEF" evidence="3">
    <location>
        <begin position="563"/>
        <end position="609"/>
    </location>
</feature>
<protein>
    <recommendedName>
        <fullName evidence="3">N-terminal Ras-GEF domain-containing protein</fullName>
    </recommendedName>
</protein>